<keyword evidence="5" id="KW-0378">Hydrolase</keyword>
<keyword evidence="1" id="KW-0808">Transferase</keyword>
<dbReference type="Gene3D" id="1.10.340.70">
    <property type="match status" value="1"/>
</dbReference>
<dbReference type="Proteomes" id="UP000198211">
    <property type="component" value="Unassembled WGS sequence"/>
</dbReference>
<dbReference type="EMBL" id="NBNE01002825">
    <property type="protein sequence ID" value="OWZ09344.1"/>
    <property type="molecule type" value="Genomic_DNA"/>
</dbReference>
<evidence type="ECO:0000256" key="4">
    <source>
        <dbReference type="ARBA" id="ARBA00022759"/>
    </source>
</evidence>
<accession>A0A225VVZ6</accession>
<keyword evidence="3" id="KW-0540">Nuclease</keyword>
<dbReference type="InterPro" id="IPR050951">
    <property type="entry name" value="Retrovirus_Pol_polyprotein"/>
</dbReference>
<evidence type="ECO:0000259" key="7">
    <source>
        <dbReference type="Pfam" id="PF17917"/>
    </source>
</evidence>
<feature type="domain" description="Integrase zinc-binding" evidence="8">
    <location>
        <begin position="149"/>
        <end position="202"/>
    </location>
</feature>
<evidence type="ECO:0000256" key="1">
    <source>
        <dbReference type="ARBA" id="ARBA00022679"/>
    </source>
</evidence>
<keyword evidence="6" id="KW-0695">RNA-directed DNA polymerase</keyword>
<protein>
    <submittedName>
        <fullName evidence="9">Polyprotein</fullName>
    </submittedName>
</protein>
<evidence type="ECO:0000259" key="8">
    <source>
        <dbReference type="Pfam" id="PF17921"/>
    </source>
</evidence>
<keyword evidence="10" id="KW-1185">Reference proteome</keyword>
<dbReference type="AlphaFoldDB" id="A0A225VVZ6"/>
<evidence type="ECO:0000256" key="5">
    <source>
        <dbReference type="ARBA" id="ARBA00022801"/>
    </source>
</evidence>
<evidence type="ECO:0000313" key="9">
    <source>
        <dbReference type="EMBL" id="OWZ09344.1"/>
    </source>
</evidence>
<proteinExistence type="predicted"/>
<evidence type="ECO:0000256" key="3">
    <source>
        <dbReference type="ARBA" id="ARBA00022722"/>
    </source>
</evidence>
<dbReference type="PANTHER" id="PTHR37984">
    <property type="entry name" value="PROTEIN CBG26694"/>
    <property type="match status" value="1"/>
</dbReference>
<dbReference type="GO" id="GO:0003964">
    <property type="term" value="F:RNA-directed DNA polymerase activity"/>
    <property type="evidence" value="ECO:0007669"/>
    <property type="project" value="UniProtKB-KW"/>
</dbReference>
<dbReference type="GO" id="GO:0004519">
    <property type="term" value="F:endonuclease activity"/>
    <property type="evidence" value="ECO:0007669"/>
    <property type="project" value="UniProtKB-KW"/>
</dbReference>
<organism evidence="9 10">
    <name type="scientific">Phytophthora megakarya</name>
    <dbReference type="NCBI Taxonomy" id="4795"/>
    <lineage>
        <taxon>Eukaryota</taxon>
        <taxon>Sar</taxon>
        <taxon>Stramenopiles</taxon>
        <taxon>Oomycota</taxon>
        <taxon>Peronosporomycetes</taxon>
        <taxon>Peronosporales</taxon>
        <taxon>Peronosporaceae</taxon>
        <taxon>Phytophthora</taxon>
    </lineage>
</organism>
<evidence type="ECO:0000313" key="10">
    <source>
        <dbReference type="Proteomes" id="UP000198211"/>
    </source>
</evidence>
<keyword evidence="4" id="KW-0255">Endonuclease</keyword>
<name>A0A225VVZ6_9STRA</name>
<dbReference type="GO" id="GO:0016787">
    <property type="term" value="F:hydrolase activity"/>
    <property type="evidence" value="ECO:0007669"/>
    <property type="project" value="UniProtKB-KW"/>
</dbReference>
<evidence type="ECO:0000256" key="6">
    <source>
        <dbReference type="ARBA" id="ARBA00022918"/>
    </source>
</evidence>
<dbReference type="Pfam" id="PF17917">
    <property type="entry name" value="RT_RNaseH"/>
    <property type="match status" value="1"/>
</dbReference>
<dbReference type="Pfam" id="PF17921">
    <property type="entry name" value="Integrase_H2C2"/>
    <property type="match status" value="1"/>
</dbReference>
<comment type="caution">
    <text evidence="9">The sequence shown here is derived from an EMBL/GenBank/DDBJ whole genome shotgun (WGS) entry which is preliminary data.</text>
</comment>
<dbReference type="InterPro" id="IPR041373">
    <property type="entry name" value="RT_RNaseH"/>
</dbReference>
<reference evidence="10" key="1">
    <citation type="submission" date="2017-03" db="EMBL/GenBank/DDBJ databases">
        <title>Phytopthora megakarya and P. palmivora, two closely related causual agents of cacao black pod achieved similar genome size and gene model numbers by different mechanisms.</title>
        <authorList>
            <person name="Ali S."/>
            <person name="Shao J."/>
            <person name="Larry D.J."/>
            <person name="Kronmiller B."/>
            <person name="Shen D."/>
            <person name="Strem M.D."/>
            <person name="Melnick R.L."/>
            <person name="Guiltinan M.J."/>
            <person name="Tyler B.M."/>
            <person name="Meinhardt L.W."/>
            <person name="Bailey B.A."/>
        </authorList>
    </citation>
    <scope>NUCLEOTIDE SEQUENCE [LARGE SCALE GENOMIC DNA]</scope>
    <source>
        <strain evidence="10">zdho120</strain>
    </source>
</reference>
<dbReference type="InterPro" id="IPR041588">
    <property type="entry name" value="Integrase_H2C2"/>
</dbReference>
<dbReference type="PANTHER" id="PTHR37984:SF5">
    <property type="entry name" value="PROTEIN NYNRIN-LIKE"/>
    <property type="match status" value="1"/>
</dbReference>
<evidence type="ECO:0000256" key="2">
    <source>
        <dbReference type="ARBA" id="ARBA00022695"/>
    </source>
</evidence>
<gene>
    <name evidence="9" type="ORF">PHMEG_00017966</name>
</gene>
<keyword evidence="2" id="KW-0548">Nucleotidyltransferase</keyword>
<sequence>MKYTLVNFRIHLLGSKPFVLYTDHTSLRTATQPPHLSQRMARWLSFFADIEVKYKLGKQNALADALSRRPDYELAHRTSSITELIRAAYAHDDACVALLCALGNVKFKDSDVELSARSGARIYRNFLDGVLLYYSTGSEDAPLVVVPHDEELKYRILYEAHDSSVAGCLGLDSVRRHYWWPKLYKWVKTYVSTCDTCQWMKSSPHSSASLASLSVPSGRMPEVGDRVLLNAKNLLTHAVFAVFKTKMRPRFIEQFKVVAKKGLAYMLNLPKKM</sequence>
<dbReference type="OrthoDB" id="106344at2759"/>
<feature type="domain" description="Reverse transcriptase RNase H-like" evidence="7">
    <location>
        <begin position="3"/>
        <end position="48"/>
    </location>
</feature>